<evidence type="ECO:0000313" key="1">
    <source>
        <dbReference type="EMBL" id="AOM41870.1"/>
    </source>
</evidence>
<protein>
    <submittedName>
        <fullName evidence="1">Uncharacterized protein</fullName>
    </submittedName>
</protein>
<accession>A0ABM6DUX1</accession>
<reference evidence="1 2" key="1">
    <citation type="submission" date="2016-06" db="EMBL/GenBank/DDBJ databases">
        <title>Bacterial characters and pathogenicity of Xenorhabdus hominickii from an entomopathogenic nematode, Steinernema monticolum.</title>
        <authorList>
            <person name="Park Y."/>
            <person name="Kim Y."/>
        </authorList>
    </citation>
    <scope>NUCLEOTIDE SEQUENCE [LARGE SCALE GENOMIC DNA]</scope>
    <source>
        <strain evidence="1 2">ANU1</strain>
    </source>
</reference>
<sequence>MALLSQFQILMKLSRVFNLPLFHDLSDTQFIKEIISIFCFMNINPFFTVSNDASGLYYHYRTQTIIND</sequence>
<organism evidence="1 2">
    <name type="scientific">Xenorhabdus hominickii</name>
    <dbReference type="NCBI Taxonomy" id="351679"/>
    <lineage>
        <taxon>Bacteria</taxon>
        <taxon>Pseudomonadati</taxon>
        <taxon>Pseudomonadota</taxon>
        <taxon>Gammaproteobacteria</taxon>
        <taxon>Enterobacterales</taxon>
        <taxon>Morganellaceae</taxon>
        <taxon>Xenorhabdus</taxon>
    </lineage>
</organism>
<name>A0ABM6DUX1_XENHO</name>
<keyword evidence="2" id="KW-1185">Reference proteome</keyword>
<dbReference type="EMBL" id="CP016176">
    <property type="protein sequence ID" value="AOM41870.1"/>
    <property type="molecule type" value="Genomic_DNA"/>
</dbReference>
<evidence type="ECO:0000313" key="2">
    <source>
        <dbReference type="Proteomes" id="UP000094600"/>
    </source>
</evidence>
<dbReference type="Proteomes" id="UP000094600">
    <property type="component" value="Chromosome"/>
</dbReference>
<gene>
    <name evidence="1" type="ORF">A9255_15680</name>
</gene>
<proteinExistence type="predicted"/>